<sequence length="591" mass="63945">MEEQDNGSNSGTLDDSAILWSDDPEKDYLEYMLKLEREQRASRGKSAEDSLVGDDTIAEILRAGPSGVTVPSIDDDNNDLTTMEGFSLTTPNQQTAQDQSPPRRPPSSWERLGGNTQQQQQQQQQPVKDYSLIATGFPSDESSDAKASKTMKEAPGKYSNQHPSVIYVADRSPPTPQTLFSKNSWQESSLESSDKAPDGMVELRRKLPYVVTLLSCIVIGSLVVAICLSHFLTKAGAPDHSAINSRVDRTGVFGVGNDKDDRLDATAMPTFSPYPSYEQTSKPTQVSTSAPSLSPTATVLCGCPYCTSDVLSAEVAFAFTCHDRLQLLMEEFMLTESAACNKVTSEEYPTLCSPELCDPAQCQLMMEEDFDTSQPQQSTGTPSTQSPTLPVTPEPSTLSPTTLPPSLRPTLPPTTLPPSLRPTTGSPTNSPSLRPSTLSLTFQGNSENRLQPLGRCEGDCDSDDDCGEGLICYQRGKRDPVPGCLRGEREKSATDFCVPEDATLAPTTAKPSRRPTLPPTQRPTTKWPTITPVPQTNAPTSWRVLGNPPPTSDGREVVNWMPTLIPTVVEENDGIFSVPSLACGILGLFCG</sequence>
<organism evidence="3 4">
    <name type="scientific">Seminavis robusta</name>
    <dbReference type="NCBI Taxonomy" id="568900"/>
    <lineage>
        <taxon>Eukaryota</taxon>
        <taxon>Sar</taxon>
        <taxon>Stramenopiles</taxon>
        <taxon>Ochrophyta</taxon>
        <taxon>Bacillariophyta</taxon>
        <taxon>Bacillariophyceae</taxon>
        <taxon>Bacillariophycidae</taxon>
        <taxon>Naviculales</taxon>
        <taxon>Naviculaceae</taxon>
        <taxon>Seminavis</taxon>
    </lineage>
</organism>
<gene>
    <name evidence="3" type="ORF">SEMRO_334_G119890.1</name>
</gene>
<reference evidence="3" key="1">
    <citation type="submission" date="2020-06" db="EMBL/GenBank/DDBJ databases">
        <authorList>
            <consortium name="Plant Systems Biology data submission"/>
        </authorList>
    </citation>
    <scope>NUCLEOTIDE SEQUENCE</scope>
    <source>
        <strain evidence="3">D6</strain>
    </source>
</reference>
<evidence type="ECO:0000313" key="4">
    <source>
        <dbReference type="Proteomes" id="UP001153069"/>
    </source>
</evidence>
<feature type="compositionally biased region" description="Polar residues" evidence="1">
    <location>
        <begin position="526"/>
        <end position="540"/>
    </location>
</feature>
<dbReference type="Proteomes" id="UP001153069">
    <property type="component" value="Unassembled WGS sequence"/>
</dbReference>
<feature type="compositionally biased region" description="Basic and acidic residues" evidence="1">
    <location>
        <begin position="143"/>
        <end position="155"/>
    </location>
</feature>
<feature type="compositionally biased region" description="Low complexity" evidence="1">
    <location>
        <begin position="372"/>
        <end position="401"/>
    </location>
</feature>
<feature type="transmembrane region" description="Helical" evidence="2">
    <location>
        <begin position="209"/>
        <end position="232"/>
    </location>
</feature>
<feature type="region of interest" description="Disordered" evidence="1">
    <location>
        <begin position="505"/>
        <end position="555"/>
    </location>
</feature>
<keyword evidence="2" id="KW-0812">Transmembrane</keyword>
<keyword evidence="4" id="KW-1185">Reference proteome</keyword>
<feature type="region of interest" description="Disordered" evidence="1">
    <location>
        <begin position="1"/>
        <end position="20"/>
    </location>
</feature>
<feature type="region of interest" description="Disordered" evidence="1">
    <location>
        <begin position="370"/>
        <end position="440"/>
    </location>
</feature>
<protein>
    <submittedName>
        <fullName evidence="3">Uncharacterized protein</fullName>
    </submittedName>
</protein>
<proteinExistence type="predicted"/>
<keyword evidence="2" id="KW-1133">Transmembrane helix</keyword>
<feature type="region of interest" description="Disordered" evidence="1">
    <location>
        <begin position="62"/>
        <end position="196"/>
    </location>
</feature>
<feature type="compositionally biased region" description="Polar residues" evidence="1">
    <location>
        <begin position="1"/>
        <end position="13"/>
    </location>
</feature>
<evidence type="ECO:0000256" key="1">
    <source>
        <dbReference type="SAM" id="MobiDB-lite"/>
    </source>
</evidence>
<feature type="compositionally biased region" description="Polar residues" evidence="1">
    <location>
        <begin position="177"/>
        <end position="191"/>
    </location>
</feature>
<name>A0A9N8DVX8_9STRA</name>
<feature type="compositionally biased region" description="Low complexity" evidence="1">
    <location>
        <begin position="421"/>
        <end position="440"/>
    </location>
</feature>
<dbReference type="AlphaFoldDB" id="A0A9N8DVX8"/>
<keyword evidence="2" id="KW-0472">Membrane</keyword>
<comment type="caution">
    <text evidence="3">The sequence shown here is derived from an EMBL/GenBank/DDBJ whole genome shotgun (WGS) entry which is preliminary data.</text>
</comment>
<dbReference type="EMBL" id="CAICTM010000333">
    <property type="protein sequence ID" value="CAB9508124.1"/>
    <property type="molecule type" value="Genomic_DNA"/>
</dbReference>
<evidence type="ECO:0000256" key="2">
    <source>
        <dbReference type="SAM" id="Phobius"/>
    </source>
</evidence>
<evidence type="ECO:0000313" key="3">
    <source>
        <dbReference type="EMBL" id="CAB9508124.1"/>
    </source>
</evidence>
<feature type="compositionally biased region" description="Polar residues" evidence="1">
    <location>
        <begin position="87"/>
        <end position="99"/>
    </location>
</feature>
<feature type="compositionally biased region" description="Pro residues" evidence="1">
    <location>
        <begin position="402"/>
        <end position="420"/>
    </location>
</feature>
<accession>A0A9N8DVX8</accession>